<dbReference type="Proteomes" id="UP000266677">
    <property type="component" value="Unassembled WGS sequence"/>
</dbReference>
<dbReference type="GO" id="GO:0022857">
    <property type="term" value="F:transmembrane transporter activity"/>
    <property type="evidence" value="ECO:0007669"/>
    <property type="project" value="InterPro"/>
</dbReference>
<feature type="domain" description="ABC-type glycine betaine transport system substrate-binding" evidence="2">
    <location>
        <begin position="34"/>
        <end position="289"/>
    </location>
</feature>
<evidence type="ECO:0000313" key="4">
    <source>
        <dbReference type="Proteomes" id="UP000266677"/>
    </source>
</evidence>
<feature type="chain" id="PRO_5039510073" evidence="1">
    <location>
        <begin position="23"/>
        <end position="292"/>
    </location>
</feature>
<dbReference type="InterPro" id="IPR007210">
    <property type="entry name" value="ABC_Gly_betaine_transp_sub-bd"/>
</dbReference>
<proteinExistence type="predicted"/>
<evidence type="ECO:0000256" key="1">
    <source>
        <dbReference type="SAM" id="SignalP"/>
    </source>
</evidence>
<dbReference type="EMBL" id="QZFU01000002">
    <property type="protein sequence ID" value="RJO80351.1"/>
    <property type="molecule type" value="Genomic_DNA"/>
</dbReference>
<dbReference type="SUPFAM" id="SSF53850">
    <property type="entry name" value="Periplasmic binding protein-like II"/>
    <property type="match status" value="1"/>
</dbReference>
<organism evidence="3 4">
    <name type="scientific">Nocardia panacis</name>
    <dbReference type="NCBI Taxonomy" id="2340916"/>
    <lineage>
        <taxon>Bacteria</taxon>
        <taxon>Bacillati</taxon>
        <taxon>Actinomycetota</taxon>
        <taxon>Actinomycetes</taxon>
        <taxon>Mycobacteriales</taxon>
        <taxon>Nocardiaceae</taxon>
        <taxon>Nocardia</taxon>
    </lineage>
</organism>
<sequence>MVLASSGRVVARALVVVLAVLATSCGVDDDGPTTIAVGTDNSEESNLLAQIYSGALARAGARTEVRGGFRPEQLRRGLDAGDIQVTAAHSGALLAELDSGAPQRKPDKVMKALSAALPEGLVVSDPADGTDMRPRLLVTAAEPVRTAAELIARCPESTVGIAAQPGLLALPKGLAKLEGCEPAATVALSDPAALRTALRDGTIQVGLLAGPPIDPATTEGLVSLTDKEYLLRAEQIVPVFRKGALDQRRVKKLNYVAGELNTADLCEMIRRMRTERATAAELAVDWLDKHGL</sequence>
<accession>A0A3A4KXP9</accession>
<feature type="signal peptide" evidence="1">
    <location>
        <begin position="1"/>
        <end position="22"/>
    </location>
</feature>
<gene>
    <name evidence="3" type="ORF">D5S18_00025</name>
</gene>
<dbReference type="Gene3D" id="3.40.190.10">
    <property type="entry name" value="Periplasmic binding protein-like II"/>
    <property type="match status" value="1"/>
</dbReference>
<dbReference type="GO" id="GO:0043190">
    <property type="term" value="C:ATP-binding cassette (ABC) transporter complex"/>
    <property type="evidence" value="ECO:0007669"/>
    <property type="project" value="InterPro"/>
</dbReference>
<reference evidence="3 4" key="1">
    <citation type="submission" date="2018-09" db="EMBL/GenBank/DDBJ databases">
        <title>YIM PH21274 draft genome.</title>
        <authorList>
            <person name="Miao C."/>
        </authorList>
    </citation>
    <scope>NUCLEOTIDE SEQUENCE [LARGE SCALE GENOMIC DNA]</scope>
    <source>
        <strain evidence="3 4">YIM PH 21724</strain>
    </source>
</reference>
<evidence type="ECO:0000313" key="3">
    <source>
        <dbReference type="EMBL" id="RJO80351.1"/>
    </source>
</evidence>
<dbReference type="Gene3D" id="3.40.190.120">
    <property type="entry name" value="Osmoprotection protein (prox), domain 2"/>
    <property type="match status" value="1"/>
</dbReference>
<keyword evidence="1" id="KW-0732">Signal</keyword>
<dbReference type="OrthoDB" id="4567439at2"/>
<comment type="caution">
    <text evidence="3">The sequence shown here is derived from an EMBL/GenBank/DDBJ whole genome shotgun (WGS) entry which is preliminary data.</text>
</comment>
<dbReference type="Pfam" id="PF04069">
    <property type="entry name" value="OpuAC"/>
    <property type="match status" value="1"/>
</dbReference>
<name>A0A3A4KXP9_9NOCA</name>
<dbReference type="AlphaFoldDB" id="A0A3A4KXP9"/>
<evidence type="ECO:0000259" key="2">
    <source>
        <dbReference type="Pfam" id="PF04069"/>
    </source>
</evidence>
<keyword evidence="4" id="KW-1185">Reference proteome</keyword>
<protein>
    <submittedName>
        <fullName evidence="3">Transporter</fullName>
    </submittedName>
</protein>